<accession>A0A0A3I936</accession>
<dbReference type="Proteomes" id="UP000030416">
    <property type="component" value="Unassembled WGS sequence"/>
</dbReference>
<dbReference type="SUPFAM" id="SSF142338">
    <property type="entry name" value="CofD-like"/>
    <property type="match status" value="1"/>
</dbReference>
<comment type="subcellular location">
    <subcellularLocation>
        <location evidence="2">Cytoplasm</location>
    </subcellularLocation>
</comment>
<keyword evidence="4" id="KW-1185">Reference proteome</keyword>
<comment type="function">
    <text evidence="2">Required for morphogenesis under gluconeogenic growth conditions.</text>
</comment>
<dbReference type="EMBL" id="JPVN01000003">
    <property type="protein sequence ID" value="KGR80020.1"/>
    <property type="molecule type" value="Genomic_DNA"/>
</dbReference>
<evidence type="ECO:0000256" key="2">
    <source>
        <dbReference type="HAMAP-Rule" id="MF_00973"/>
    </source>
</evidence>
<dbReference type="Gene3D" id="3.40.50.10680">
    <property type="entry name" value="CofD-like domains"/>
    <property type="match status" value="1"/>
</dbReference>
<dbReference type="InterPro" id="IPR010119">
    <property type="entry name" value="Gluconeogen_factor"/>
</dbReference>
<dbReference type="HAMAP" id="MF_00973">
    <property type="entry name" value="Gluconeogen_factor"/>
    <property type="match status" value="1"/>
</dbReference>
<evidence type="ECO:0000313" key="3">
    <source>
        <dbReference type="EMBL" id="KGR80020.1"/>
    </source>
</evidence>
<sequence length="321" mass="34887">MVKKKTNIVVIGGGTGLSTLLRGLKKYPFQITAIVTVADDGGSSGRLRDDYDIPPPGDIRNVIAALSDAEPLVEQMFQYRFSQSVDLGGHSLGNLMLTALTDITGDFSHAISEMSKVLKVHGKVIPAANKKITLHAELVDGSVVVGESKIPNAHLPIKRVFLDPNHVKPLPEAVRAIQSADLILVGPGSLYTSIIPNLLVEDIGKALVEAKGRKIYICNLMTQKGETIKYSASDHVRAIYDHVGGPCLDSILVNNFELPLPIKANYKEENAEPVKVDVESLEKLGLEVIKKDIATVQSGVVRHESTHIAEWLKEYAPKFFS</sequence>
<dbReference type="RefSeq" id="WP_036182830.1">
    <property type="nucleotide sequence ID" value="NZ_AVDA01000003.1"/>
</dbReference>
<dbReference type="PANTHER" id="PTHR30135:SF3">
    <property type="entry name" value="GLUCONEOGENESIS FACTOR-RELATED"/>
    <property type="match status" value="1"/>
</dbReference>
<proteinExistence type="inferred from homology"/>
<dbReference type="AlphaFoldDB" id="A0A0A3I936"/>
<reference evidence="3 4" key="1">
    <citation type="submission" date="2014-02" db="EMBL/GenBank/DDBJ databases">
        <title>Draft genome sequence of Lysinibacillus manganicus DSM 26584T.</title>
        <authorList>
            <person name="Zhang F."/>
            <person name="Wang G."/>
            <person name="Zhang L."/>
        </authorList>
    </citation>
    <scope>NUCLEOTIDE SEQUENCE [LARGE SCALE GENOMIC DNA]</scope>
    <source>
        <strain evidence="3 4">DSM 26584</strain>
    </source>
</reference>
<evidence type="ECO:0000313" key="4">
    <source>
        <dbReference type="Proteomes" id="UP000030416"/>
    </source>
</evidence>
<comment type="caution">
    <text evidence="3">The sequence shown here is derived from an EMBL/GenBank/DDBJ whole genome shotgun (WGS) entry which is preliminary data.</text>
</comment>
<dbReference type="CDD" id="cd07187">
    <property type="entry name" value="YvcK_like"/>
    <property type="match status" value="1"/>
</dbReference>
<dbReference type="InterPro" id="IPR002882">
    <property type="entry name" value="CofD"/>
</dbReference>
<dbReference type="eggNOG" id="COG0391">
    <property type="taxonomic scope" value="Bacteria"/>
</dbReference>
<keyword evidence="1 2" id="KW-0963">Cytoplasm</keyword>
<comment type="similarity">
    <text evidence="2">Belongs to the gluconeogenesis factor family.</text>
</comment>
<dbReference type="PANTHER" id="PTHR30135">
    <property type="entry name" value="UNCHARACTERIZED PROTEIN YVCK-RELATED"/>
    <property type="match status" value="1"/>
</dbReference>
<dbReference type="GO" id="GO:0005737">
    <property type="term" value="C:cytoplasm"/>
    <property type="evidence" value="ECO:0007669"/>
    <property type="project" value="UniProtKB-SubCell"/>
</dbReference>
<dbReference type="Pfam" id="PF01933">
    <property type="entry name" value="CofD"/>
    <property type="match status" value="1"/>
</dbReference>
<gene>
    <name evidence="3" type="ORF">CD29_03425</name>
</gene>
<dbReference type="STRING" id="1384049.CD29_03425"/>
<dbReference type="GO" id="GO:0043743">
    <property type="term" value="F:LPPG:FO 2-phospho-L-lactate transferase activity"/>
    <property type="evidence" value="ECO:0007669"/>
    <property type="project" value="InterPro"/>
</dbReference>
<organism evidence="3 4">
    <name type="scientific">Ureibacillus manganicus DSM 26584</name>
    <dbReference type="NCBI Taxonomy" id="1384049"/>
    <lineage>
        <taxon>Bacteria</taxon>
        <taxon>Bacillati</taxon>
        <taxon>Bacillota</taxon>
        <taxon>Bacilli</taxon>
        <taxon>Bacillales</taxon>
        <taxon>Caryophanaceae</taxon>
        <taxon>Ureibacillus</taxon>
    </lineage>
</organism>
<protein>
    <recommendedName>
        <fullName evidence="2">Gluconeogenesis factor</fullName>
    </recommendedName>
</protein>
<name>A0A0A3I936_9BACL</name>
<dbReference type="InterPro" id="IPR038136">
    <property type="entry name" value="CofD-like_dom_sf"/>
</dbReference>
<evidence type="ECO:0000256" key="1">
    <source>
        <dbReference type="ARBA" id="ARBA00022490"/>
    </source>
</evidence>
<dbReference type="GO" id="GO:0008360">
    <property type="term" value="P:regulation of cell shape"/>
    <property type="evidence" value="ECO:0007669"/>
    <property type="project" value="UniProtKB-UniRule"/>
</dbReference>
<dbReference type="OrthoDB" id="9783842at2"/>
<dbReference type="NCBIfam" id="TIGR01826">
    <property type="entry name" value="CofD_related"/>
    <property type="match status" value="1"/>
</dbReference>